<keyword evidence="3" id="KW-0804">Transcription</keyword>
<keyword evidence="4" id="KW-0539">Nucleus</keyword>
<dbReference type="InterPro" id="IPR029525">
    <property type="entry name" value="INO80C/Ies6"/>
</dbReference>
<feature type="compositionally biased region" description="Low complexity" evidence="5">
    <location>
        <begin position="83"/>
        <end position="92"/>
    </location>
</feature>
<dbReference type="Proteomes" id="UP001642482">
    <property type="component" value="Unassembled WGS sequence"/>
</dbReference>
<evidence type="ECO:0000256" key="4">
    <source>
        <dbReference type="ARBA" id="ARBA00023242"/>
    </source>
</evidence>
<dbReference type="PANTHER" id="PTHR31200:SF1">
    <property type="entry name" value="INO80 COMPLEX SUBUNIT C"/>
    <property type="match status" value="1"/>
</dbReference>
<evidence type="ECO:0000313" key="8">
    <source>
        <dbReference type="Proteomes" id="UP001642482"/>
    </source>
</evidence>
<organism evidence="7 8">
    <name type="scientific">Sporothrix eucalyptigena</name>
    <dbReference type="NCBI Taxonomy" id="1812306"/>
    <lineage>
        <taxon>Eukaryota</taxon>
        <taxon>Fungi</taxon>
        <taxon>Dikarya</taxon>
        <taxon>Ascomycota</taxon>
        <taxon>Pezizomycotina</taxon>
        <taxon>Sordariomycetes</taxon>
        <taxon>Sordariomycetidae</taxon>
        <taxon>Ophiostomatales</taxon>
        <taxon>Ophiostomataceae</taxon>
        <taxon>Sporothrix</taxon>
    </lineage>
</organism>
<feature type="region of interest" description="Disordered" evidence="5">
    <location>
        <begin position="58"/>
        <end position="129"/>
    </location>
</feature>
<evidence type="ECO:0000256" key="5">
    <source>
        <dbReference type="SAM" id="MobiDB-lite"/>
    </source>
</evidence>
<evidence type="ECO:0000259" key="6">
    <source>
        <dbReference type="SMART" id="SM00993"/>
    </source>
</evidence>
<keyword evidence="2" id="KW-0805">Transcription regulation</keyword>
<feature type="domain" description="Vps72/YL1 C-terminal" evidence="6">
    <location>
        <begin position="183"/>
        <end position="212"/>
    </location>
</feature>
<sequence length="234" mass="24655">MSTQTPEMLAAQAAHTELLEQRDMHAIHKTFRNPSWRPNQRRNKNVKTILGDASRREASALATPQENNSGVNTPRASRGRPGRGAAASAAAGNDDDDGLSTSGTSTPAAGTGNGNASASGNDSMPPNLAQANRSLSKLVLEKSLKPPPAGTGAVGAAGAFSSSAPSVTYTNVESAPSLAPQRRYCDITGLSAPYTDPKTRLRYHNSEVFGAIRNFQQGVAEQYLEMRNAHTVLK</sequence>
<evidence type="ECO:0000313" key="7">
    <source>
        <dbReference type="EMBL" id="CAK7210279.1"/>
    </source>
</evidence>
<name>A0ABP0ASN1_9PEZI</name>
<evidence type="ECO:0000256" key="3">
    <source>
        <dbReference type="ARBA" id="ARBA00023163"/>
    </source>
</evidence>
<dbReference type="Pfam" id="PF08265">
    <property type="entry name" value="YL1_C"/>
    <property type="match status" value="1"/>
</dbReference>
<feature type="compositionally biased region" description="Low complexity" evidence="5">
    <location>
        <begin position="99"/>
        <end position="121"/>
    </location>
</feature>
<evidence type="ECO:0000256" key="2">
    <source>
        <dbReference type="ARBA" id="ARBA00023015"/>
    </source>
</evidence>
<protein>
    <submittedName>
        <fullName evidence="7">Chromatin-remodeling complex subunit ies6</fullName>
    </submittedName>
</protein>
<accession>A0ABP0ASN1</accession>
<evidence type="ECO:0000256" key="1">
    <source>
        <dbReference type="ARBA" id="ARBA00004123"/>
    </source>
</evidence>
<gene>
    <name evidence="7" type="primary">IES6</name>
    <name evidence="7" type="ORF">SEUCBS140593_000780</name>
</gene>
<dbReference type="EMBL" id="CAWUHD010000004">
    <property type="protein sequence ID" value="CAK7210279.1"/>
    <property type="molecule type" value="Genomic_DNA"/>
</dbReference>
<proteinExistence type="predicted"/>
<comment type="caution">
    <text evidence="7">The sequence shown here is derived from an EMBL/GenBank/DDBJ whole genome shotgun (WGS) entry which is preliminary data.</text>
</comment>
<reference evidence="7 8" key="1">
    <citation type="submission" date="2024-01" db="EMBL/GenBank/DDBJ databases">
        <authorList>
            <person name="Allen C."/>
            <person name="Tagirdzhanova G."/>
        </authorList>
    </citation>
    <scope>NUCLEOTIDE SEQUENCE [LARGE SCALE GENOMIC DNA]</scope>
</reference>
<feature type="compositionally biased region" description="Polar residues" evidence="5">
    <location>
        <begin position="62"/>
        <end position="72"/>
    </location>
</feature>
<keyword evidence="8" id="KW-1185">Reference proteome</keyword>
<dbReference type="PANTHER" id="PTHR31200">
    <property type="entry name" value="INO80 COMPLEX SUBUNIT C"/>
    <property type="match status" value="1"/>
</dbReference>
<dbReference type="SMART" id="SM00993">
    <property type="entry name" value="YL1_C"/>
    <property type="match status" value="1"/>
</dbReference>
<dbReference type="InterPro" id="IPR013272">
    <property type="entry name" value="Vps72/YL1_C"/>
</dbReference>
<comment type="subcellular location">
    <subcellularLocation>
        <location evidence="1">Nucleus</location>
    </subcellularLocation>
</comment>